<dbReference type="Pfam" id="PF16653">
    <property type="entry name" value="Sacchrp_dh_C"/>
    <property type="match status" value="1"/>
</dbReference>
<dbReference type="AlphaFoldDB" id="A0A7V1PVJ0"/>
<dbReference type="PANTHER" id="PTHR11133">
    <property type="entry name" value="SACCHAROPINE DEHYDROGENASE"/>
    <property type="match status" value="1"/>
</dbReference>
<dbReference type="Proteomes" id="UP000886005">
    <property type="component" value="Unassembled WGS sequence"/>
</dbReference>
<dbReference type="Gene3D" id="3.40.50.720">
    <property type="entry name" value="NAD(P)-binding Rossmann-like Domain"/>
    <property type="match status" value="2"/>
</dbReference>
<organism evidence="3">
    <name type="scientific">Caldithrix abyssi</name>
    <dbReference type="NCBI Taxonomy" id="187145"/>
    <lineage>
        <taxon>Bacteria</taxon>
        <taxon>Pseudomonadati</taxon>
        <taxon>Calditrichota</taxon>
        <taxon>Calditrichia</taxon>
        <taxon>Calditrichales</taxon>
        <taxon>Calditrichaceae</taxon>
        <taxon>Caldithrix</taxon>
    </lineage>
</organism>
<dbReference type="SUPFAM" id="SSF55347">
    <property type="entry name" value="Glyceraldehyde-3-phosphate dehydrogenase-like, C-terminal domain"/>
    <property type="match status" value="1"/>
</dbReference>
<dbReference type="GO" id="GO:0016491">
    <property type="term" value="F:oxidoreductase activity"/>
    <property type="evidence" value="ECO:0007669"/>
    <property type="project" value="UniProtKB-KW"/>
</dbReference>
<keyword evidence="1" id="KW-0560">Oxidoreductase</keyword>
<accession>A0A7V1PVJ0</accession>
<evidence type="ECO:0000259" key="2">
    <source>
        <dbReference type="Pfam" id="PF16653"/>
    </source>
</evidence>
<reference evidence="3" key="1">
    <citation type="journal article" date="2020" name="mSystems">
        <title>Genome- and Community-Level Interaction Insights into Carbon Utilization and Element Cycling Functions of Hydrothermarchaeota in Hydrothermal Sediment.</title>
        <authorList>
            <person name="Zhou Z."/>
            <person name="Liu Y."/>
            <person name="Xu W."/>
            <person name="Pan J."/>
            <person name="Luo Z.H."/>
            <person name="Li M."/>
        </authorList>
    </citation>
    <scope>NUCLEOTIDE SEQUENCE [LARGE SCALE GENOMIC DNA]</scope>
    <source>
        <strain evidence="3">HyVt-456</strain>
    </source>
</reference>
<feature type="non-terminal residue" evidence="3">
    <location>
        <position position="1"/>
    </location>
</feature>
<dbReference type="PANTHER" id="PTHR11133:SF22">
    <property type="entry name" value="ALPHA-AMINOADIPIC SEMIALDEHYDE SYNTHASE, MITOCHONDRIAL"/>
    <property type="match status" value="1"/>
</dbReference>
<proteinExistence type="predicted"/>
<comment type="caution">
    <text evidence="3">The sequence shown here is derived from an EMBL/GenBank/DDBJ whole genome shotgun (WGS) entry which is preliminary data.</text>
</comment>
<dbReference type="InterPro" id="IPR051168">
    <property type="entry name" value="AASS"/>
</dbReference>
<dbReference type="Gene3D" id="3.30.360.10">
    <property type="entry name" value="Dihydrodipicolinate Reductase, domain 2"/>
    <property type="match status" value="1"/>
</dbReference>
<gene>
    <name evidence="3" type="ORF">ENJ10_12265</name>
</gene>
<evidence type="ECO:0000313" key="3">
    <source>
        <dbReference type="EMBL" id="HED11457.1"/>
    </source>
</evidence>
<dbReference type="EMBL" id="DRLD01000343">
    <property type="protein sequence ID" value="HED11457.1"/>
    <property type="molecule type" value="Genomic_DNA"/>
</dbReference>
<name>A0A7V1PVJ0_CALAY</name>
<evidence type="ECO:0000256" key="1">
    <source>
        <dbReference type="ARBA" id="ARBA00023002"/>
    </source>
</evidence>
<sequence length="317" mass="34960">APLVKRVRGMVSAVPYDYNVALTELAIENGTHMVDLGGNNSVVQQQLHMNEQARTADVAVIPDCGLAPGMVSVIAAYGIDQLARADEVNIRVGGLPVNPQTPLNYKLVFSVHGLINEYIEPAVILRNGHRAIVDSMEGLEALSFPRPFQNLEAFYTSGGTSTLPDTFEGQVNHLDYKTIRYPGHAALMKAMMQLGFTDAQREIDLDGKKVSARQAFEALLDAGLHYESDDVVLIRVTVKGRKEGSDKTLVYEAVEYGDPRAGLTAMMRTTAFPVAITLQMILDGKIKDRGVLKQELSVPGWEYMWELKKRDIDIRES</sequence>
<dbReference type="InterPro" id="IPR032095">
    <property type="entry name" value="Sacchrp_dh-like_C"/>
</dbReference>
<protein>
    <submittedName>
        <fullName evidence="3">Saccharopine dehydrogenase</fullName>
    </submittedName>
</protein>
<feature type="domain" description="Saccharopine dehydrogenase-like C-terminal" evidence="2">
    <location>
        <begin position="65"/>
        <end position="310"/>
    </location>
</feature>